<dbReference type="Gene3D" id="1.10.150.240">
    <property type="entry name" value="Putative phosphatase, domain 2"/>
    <property type="match status" value="1"/>
</dbReference>
<gene>
    <name evidence="1" type="ORF">MNBD_ACTINO01-701</name>
</gene>
<dbReference type="PANTHER" id="PTHR43611:SF3">
    <property type="entry name" value="FLAVIN MONONUCLEOTIDE HYDROLASE 1, CHLOROPLATIC"/>
    <property type="match status" value="1"/>
</dbReference>
<dbReference type="PRINTS" id="PR00413">
    <property type="entry name" value="HADHALOGNASE"/>
</dbReference>
<protein>
    <recommendedName>
        <fullName evidence="2">Hydrolase, haloacid dehalogenase-like family</fullName>
    </recommendedName>
</protein>
<dbReference type="InterPro" id="IPR036412">
    <property type="entry name" value="HAD-like_sf"/>
</dbReference>
<reference evidence="1" key="1">
    <citation type="submission" date="2018-06" db="EMBL/GenBank/DDBJ databases">
        <authorList>
            <person name="Zhirakovskaya E."/>
        </authorList>
    </citation>
    <scope>NUCLEOTIDE SEQUENCE</scope>
</reference>
<dbReference type="SFLD" id="SFLDS00003">
    <property type="entry name" value="Haloacid_Dehalogenase"/>
    <property type="match status" value="1"/>
</dbReference>
<dbReference type="AlphaFoldDB" id="A0A3B0STF9"/>
<dbReference type="InterPro" id="IPR023214">
    <property type="entry name" value="HAD_sf"/>
</dbReference>
<evidence type="ECO:0008006" key="2">
    <source>
        <dbReference type="Google" id="ProtNLM"/>
    </source>
</evidence>
<evidence type="ECO:0000313" key="1">
    <source>
        <dbReference type="EMBL" id="VAV98085.1"/>
    </source>
</evidence>
<sequence length="217" mass="24328">MTGAPDPEKGAHMSDAEIKVLFFDVGGVLLSNGWDTASRRAGAETFDLDWDEFQERHHLVSRDFEMGKLTLGEYLQRTVFYRDRPFSEATFIEFMKGRSVAKPESLALARGFAGTGRFVMATLNNESRELNDYRIEKFGLTSFFSMFLTSGYLGVTKPNERIYTIAVEVTGYRPQQCVFIDDRKINLECATLAGIHPIHFTTVDALATSLADLGVTL</sequence>
<dbReference type="SUPFAM" id="SSF56784">
    <property type="entry name" value="HAD-like"/>
    <property type="match status" value="1"/>
</dbReference>
<organism evidence="1">
    <name type="scientific">hydrothermal vent metagenome</name>
    <dbReference type="NCBI Taxonomy" id="652676"/>
    <lineage>
        <taxon>unclassified sequences</taxon>
        <taxon>metagenomes</taxon>
        <taxon>ecological metagenomes</taxon>
    </lineage>
</organism>
<dbReference type="EMBL" id="UOEI01000222">
    <property type="protein sequence ID" value="VAV98085.1"/>
    <property type="molecule type" value="Genomic_DNA"/>
</dbReference>
<dbReference type="InterPro" id="IPR023198">
    <property type="entry name" value="PGP-like_dom2"/>
</dbReference>
<dbReference type="PANTHER" id="PTHR43611">
    <property type="entry name" value="ALPHA-D-GLUCOSE 1-PHOSPHATE PHOSPHATASE"/>
    <property type="match status" value="1"/>
</dbReference>
<dbReference type="SFLD" id="SFLDG01129">
    <property type="entry name" value="C1.5:_HAD__Beta-PGM__Phosphata"/>
    <property type="match status" value="1"/>
</dbReference>
<proteinExistence type="predicted"/>
<dbReference type="NCBIfam" id="TIGR01509">
    <property type="entry name" value="HAD-SF-IA-v3"/>
    <property type="match status" value="1"/>
</dbReference>
<dbReference type="Gene3D" id="3.40.50.1000">
    <property type="entry name" value="HAD superfamily/HAD-like"/>
    <property type="match status" value="1"/>
</dbReference>
<dbReference type="Pfam" id="PF00702">
    <property type="entry name" value="Hydrolase"/>
    <property type="match status" value="1"/>
</dbReference>
<accession>A0A3B0STF9</accession>
<name>A0A3B0STF9_9ZZZZ</name>
<dbReference type="InterPro" id="IPR006439">
    <property type="entry name" value="HAD-SF_hydro_IA"/>
</dbReference>